<dbReference type="GO" id="GO:0019887">
    <property type="term" value="F:protein kinase regulator activity"/>
    <property type="evidence" value="ECO:0007669"/>
    <property type="project" value="InterPro"/>
</dbReference>
<dbReference type="Gene3D" id="1.10.1820.10">
    <property type="entry name" value="protein kinase ck2 holoenzyme, chain C, domain 1"/>
    <property type="match status" value="1"/>
</dbReference>
<feature type="region of interest" description="Disordered" evidence="4">
    <location>
        <begin position="86"/>
        <end position="125"/>
    </location>
</feature>
<dbReference type="AlphaFoldDB" id="A0A8H4B733"/>
<keyword evidence="5" id="KW-0808">Transferase</keyword>
<comment type="subunit">
    <text evidence="3">Tetramer of two alpha and two beta subunits.</text>
</comment>
<sequence>MDRIFNTARVENELDYDDNDDSQSNSDGSLQSWISWFCSLSGHEFYLEVPEDFIEDEFNLTGLSAIVPYYNEALEMILDIEPEDISDEDEEDGHDKDEQLKQQEEEEEEEEEDDGFWKEAPRQPRHSGWVDPNVVEPYAAMLYGLIHQRYLVTRNGLRTMAERFSNEQFGVCPRYYCYRCPVIPCGRYDEVARESVRLYCPSCMDLYCPPNPVFQNIDGSHFGTTFAHLMFETYSELIPKPKPHIYQPRIFGFRVNERSRAGPRMQWLRMRPQEYTDADDANMLEDEEQQQEVDKPAVPLQAVDQKIEEETTLTDQVEGWKVKDSSFNNLFRRFF</sequence>
<dbReference type="InterPro" id="IPR016149">
    <property type="entry name" value="Casein_kin_II_reg-sub_N"/>
</dbReference>
<dbReference type="GO" id="GO:0005956">
    <property type="term" value="C:protein kinase CK2 complex"/>
    <property type="evidence" value="ECO:0007669"/>
    <property type="project" value="UniProtKB-UniRule"/>
</dbReference>
<dbReference type="FunFam" id="2.20.25.20:FF:000001">
    <property type="entry name" value="Casein kinase II subunit beta"/>
    <property type="match status" value="1"/>
</dbReference>
<comment type="caution">
    <text evidence="5">The sequence shown here is derived from an EMBL/GenBank/DDBJ whole genome shotgun (WGS) entry which is preliminary data.</text>
</comment>
<dbReference type="PROSITE" id="PS01101">
    <property type="entry name" value="CK2_BETA"/>
    <property type="match status" value="1"/>
</dbReference>
<comment type="function">
    <text evidence="2 3">Regulatory subunit of casein kinase II/CK2. As part of the kinase complex regulates the basal catalytic activity of the alpha subunit a constitutively active serine/threonine-protein kinase that phosphorylates a large number of substrates containing acidic residues C-terminal to the phosphorylated serine or threonine.</text>
</comment>
<dbReference type="PANTHER" id="PTHR11740">
    <property type="entry name" value="CASEIN KINASE II SUBUNIT BETA"/>
    <property type="match status" value="1"/>
</dbReference>
<evidence type="ECO:0000256" key="3">
    <source>
        <dbReference type="RuleBase" id="RU361268"/>
    </source>
</evidence>
<dbReference type="GO" id="GO:0016301">
    <property type="term" value="F:kinase activity"/>
    <property type="evidence" value="ECO:0007669"/>
    <property type="project" value="UniProtKB-KW"/>
</dbReference>
<proteinExistence type="inferred from homology"/>
<evidence type="ECO:0000256" key="2">
    <source>
        <dbReference type="ARBA" id="ARBA00045899"/>
    </source>
</evidence>
<organism evidence="5 6">
    <name type="scientific">Mucor circinelloides f. lusitanicus</name>
    <name type="common">Mucor racemosus var. lusitanicus</name>
    <dbReference type="NCBI Taxonomy" id="29924"/>
    <lineage>
        <taxon>Eukaryota</taxon>
        <taxon>Fungi</taxon>
        <taxon>Fungi incertae sedis</taxon>
        <taxon>Mucoromycota</taxon>
        <taxon>Mucoromycotina</taxon>
        <taxon>Mucoromycetes</taxon>
        <taxon>Mucorales</taxon>
        <taxon>Mucorineae</taxon>
        <taxon>Mucoraceae</taxon>
        <taxon>Mucor</taxon>
    </lineage>
</organism>
<dbReference type="PANTHER" id="PTHR11740:SF0">
    <property type="entry name" value="CASEIN KINASE II SUBUNIT BETA"/>
    <property type="match status" value="1"/>
</dbReference>
<reference evidence="5 6" key="1">
    <citation type="submission" date="2019-09" db="EMBL/GenBank/DDBJ databases">
        <authorList>
            <consortium name="DOE Joint Genome Institute"/>
            <person name="Mondo S.J."/>
            <person name="Navarro-Mendoza M.I."/>
            <person name="Perez-Arques C."/>
            <person name="Panchal S."/>
            <person name="Nicolas F.E."/>
            <person name="Ganguly P."/>
            <person name="Pangilinan J."/>
            <person name="Grigoriev I."/>
            <person name="Heitman J."/>
            <person name="Sanya K."/>
            <person name="Garre V."/>
        </authorList>
    </citation>
    <scope>NUCLEOTIDE SEQUENCE [LARGE SCALE GENOMIC DNA]</scope>
    <source>
        <strain evidence="5 6">MU402</strain>
    </source>
</reference>
<evidence type="ECO:0000313" key="5">
    <source>
        <dbReference type="EMBL" id="KAF1796525.1"/>
    </source>
</evidence>
<dbReference type="Gene3D" id="2.20.25.20">
    <property type="match status" value="1"/>
</dbReference>
<feature type="compositionally biased region" description="Basic and acidic residues" evidence="4">
    <location>
        <begin position="93"/>
        <end position="103"/>
    </location>
</feature>
<evidence type="ECO:0000256" key="1">
    <source>
        <dbReference type="ARBA" id="ARBA00006941"/>
    </source>
</evidence>
<dbReference type="Proteomes" id="UP000469890">
    <property type="component" value="Unassembled WGS sequence"/>
</dbReference>
<dbReference type="EMBL" id="JAAECE010000012">
    <property type="protein sequence ID" value="KAF1796525.1"/>
    <property type="molecule type" value="Genomic_DNA"/>
</dbReference>
<keyword evidence="5" id="KW-0418">Kinase</keyword>
<dbReference type="SUPFAM" id="SSF57798">
    <property type="entry name" value="Casein kinase II beta subunit"/>
    <property type="match status" value="1"/>
</dbReference>
<dbReference type="GO" id="GO:0034456">
    <property type="term" value="C:UTP-C complex"/>
    <property type="evidence" value="ECO:0007669"/>
    <property type="project" value="TreeGrafter"/>
</dbReference>
<evidence type="ECO:0000256" key="4">
    <source>
        <dbReference type="SAM" id="MobiDB-lite"/>
    </source>
</evidence>
<dbReference type="Pfam" id="PF01214">
    <property type="entry name" value="CK_II_beta"/>
    <property type="match status" value="1"/>
</dbReference>
<dbReference type="SMART" id="SM01085">
    <property type="entry name" value="CK_II_beta"/>
    <property type="match status" value="1"/>
</dbReference>
<evidence type="ECO:0000313" key="6">
    <source>
        <dbReference type="Proteomes" id="UP000469890"/>
    </source>
</evidence>
<comment type="similarity">
    <text evidence="1 3">Belongs to the casein kinase 2 subunit beta family.</text>
</comment>
<dbReference type="GO" id="GO:0005737">
    <property type="term" value="C:cytoplasm"/>
    <property type="evidence" value="ECO:0007669"/>
    <property type="project" value="TreeGrafter"/>
</dbReference>
<dbReference type="InterPro" id="IPR035991">
    <property type="entry name" value="Casein_kinase_II_beta-like"/>
</dbReference>
<dbReference type="InterPro" id="IPR000704">
    <property type="entry name" value="Casein_kinase_II_reg-sub"/>
</dbReference>
<gene>
    <name evidence="5" type="ORF">FB192DRAFT_1404925</name>
</gene>
<protein>
    <recommendedName>
        <fullName evidence="3">Casein kinase II subunit beta</fullName>
        <shortName evidence="3">CK II beta</shortName>
    </recommendedName>
</protein>
<name>A0A8H4B733_MUCCL</name>
<dbReference type="GO" id="GO:0006359">
    <property type="term" value="P:regulation of transcription by RNA polymerase III"/>
    <property type="evidence" value="ECO:0007669"/>
    <property type="project" value="TreeGrafter"/>
</dbReference>
<feature type="compositionally biased region" description="Acidic residues" evidence="4">
    <location>
        <begin position="104"/>
        <end position="114"/>
    </location>
</feature>
<dbReference type="PRINTS" id="PR00472">
    <property type="entry name" value="CASNKINASEII"/>
</dbReference>
<accession>A0A8H4B733</accession>